<dbReference type="GO" id="GO:0017148">
    <property type="term" value="P:negative regulation of translation"/>
    <property type="evidence" value="ECO:0007669"/>
    <property type="project" value="UniProtKB-UniRule"/>
</dbReference>
<name>A0A1M6DAA3_9FIRM</name>
<keyword evidence="4" id="KW-1185">Reference proteome</keyword>
<dbReference type="STRING" id="1122184.SAMN02745176_01093"/>
<dbReference type="HAMAP" id="MF_01477">
    <property type="entry name" value="Iojap_RsfS"/>
    <property type="match status" value="1"/>
</dbReference>
<reference evidence="3 4" key="1">
    <citation type="submission" date="2016-11" db="EMBL/GenBank/DDBJ databases">
        <authorList>
            <person name="Jaros S."/>
            <person name="Januszkiewicz K."/>
            <person name="Wedrychowicz H."/>
        </authorList>
    </citation>
    <scope>NUCLEOTIDE SEQUENCE [LARGE SCALE GENOMIC DNA]</scope>
    <source>
        <strain evidence="3 4">DSM 19022</strain>
    </source>
</reference>
<dbReference type="EMBL" id="FQZS01000006">
    <property type="protein sequence ID" value="SHI70192.1"/>
    <property type="molecule type" value="Genomic_DNA"/>
</dbReference>
<dbReference type="Gene3D" id="3.30.460.10">
    <property type="entry name" value="Beta Polymerase, domain 2"/>
    <property type="match status" value="1"/>
</dbReference>
<dbReference type="PANTHER" id="PTHR21043">
    <property type="entry name" value="IOJAP SUPERFAMILY ORTHOLOG"/>
    <property type="match status" value="1"/>
</dbReference>
<evidence type="ECO:0000256" key="2">
    <source>
        <dbReference type="HAMAP-Rule" id="MF_01477"/>
    </source>
</evidence>
<keyword evidence="2" id="KW-0678">Repressor</keyword>
<dbReference type="NCBIfam" id="TIGR00090">
    <property type="entry name" value="rsfS_iojap_ybeB"/>
    <property type="match status" value="1"/>
</dbReference>
<protein>
    <recommendedName>
        <fullName evidence="2">Ribosomal silencing factor RsfS</fullName>
    </recommendedName>
</protein>
<dbReference type="SUPFAM" id="SSF81301">
    <property type="entry name" value="Nucleotidyltransferase"/>
    <property type="match status" value="1"/>
</dbReference>
<dbReference type="GO" id="GO:0043023">
    <property type="term" value="F:ribosomal large subunit binding"/>
    <property type="evidence" value="ECO:0007669"/>
    <property type="project" value="TreeGrafter"/>
</dbReference>
<dbReference type="Proteomes" id="UP000184442">
    <property type="component" value="Unassembled WGS sequence"/>
</dbReference>
<evidence type="ECO:0000313" key="3">
    <source>
        <dbReference type="EMBL" id="SHI70192.1"/>
    </source>
</evidence>
<proteinExistence type="inferred from homology"/>
<evidence type="ECO:0000256" key="1">
    <source>
        <dbReference type="ARBA" id="ARBA00010574"/>
    </source>
</evidence>
<organism evidence="3 4">
    <name type="scientific">Lutispora thermophila DSM 19022</name>
    <dbReference type="NCBI Taxonomy" id="1122184"/>
    <lineage>
        <taxon>Bacteria</taxon>
        <taxon>Bacillati</taxon>
        <taxon>Bacillota</taxon>
        <taxon>Clostridia</taxon>
        <taxon>Lutisporales</taxon>
        <taxon>Lutisporaceae</taxon>
        <taxon>Lutispora</taxon>
    </lineage>
</organism>
<evidence type="ECO:0000313" key="4">
    <source>
        <dbReference type="Proteomes" id="UP000184442"/>
    </source>
</evidence>
<dbReference type="AlphaFoldDB" id="A0A1M6DAA3"/>
<dbReference type="Pfam" id="PF02410">
    <property type="entry name" value="RsfS"/>
    <property type="match status" value="1"/>
</dbReference>
<accession>A0A1M6DAA3</accession>
<keyword evidence="2" id="KW-0810">Translation regulation</keyword>
<dbReference type="InterPro" id="IPR004394">
    <property type="entry name" value="Iojap/RsfS/C7orf30"/>
</dbReference>
<dbReference type="GO" id="GO:0005737">
    <property type="term" value="C:cytoplasm"/>
    <property type="evidence" value="ECO:0007669"/>
    <property type="project" value="UniProtKB-SubCell"/>
</dbReference>
<dbReference type="PANTHER" id="PTHR21043:SF0">
    <property type="entry name" value="MITOCHONDRIAL ASSEMBLY OF RIBOSOMAL LARGE SUBUNIT PROTEIN 1"/>
    <property type="match status" value="1"/>
</dbReference>
<dbReference type="GO" id="GO:0042256">
    <property type="term" value="P:cytosolic ribosome assembly"/>
    <property type="evidence" value="ECO:0007669"/>
    <property type="project" value="UniProtKB-UniRule"/>
</dbReference>
<comment type="similarity">
    <text evidence="1 2">Belongs to the Iojap/RsfS family.</text>
</comment>
<dbReference type="InterPro" id="IPR043519">
    <property type="entry name" value="NT_sf"/>
</dbReference>
<keyword evidence="2" id="KW-0963">Cytoplasm</keyword>
<gene>
    <name evidence="2" type="primary">rsfS</name>
    <name evidence="3" type="ORF">SAMN02745176_01093</name>
</gene>
<sequence length="115" mass="13644">MQEISKLKVDRIVQTLQDKKAKDIKVLDIRELSTLSDYFVIATGTSTTHVQSLCDNVEENMDKEGYQLHHKEGFRSGRWILLDYYDVVVHIFYEEERNFYNLERLWVDAKTITVE</sequence>
<comment type="function">
    <text evidence="2">Functions as a ribosomal silencing factor. Interacts with ribosomal protein uL14 (rplN), blocking formation of intersubunit bridge B8. Prevents association of the 30S and 50S ribosomal subunits and the formation of functional ribosomes, thus repressing translation.</text>
</comment>
<comment type="subcellular location">
    <subcellularLocation>
        <location evidence="2">Cytoplasm</location>
    </subcellularLocation>
</comment>
<dbReference type="GO" id="GO:0090071">
    <property type="term" value="P:negative regulation of ribosome biogenesis"/>
    <property type="evidence" value="ECO:0007669"/>
    <property type="project" value="UniProtKB-UniRule"/>
</dbReference>
<comment type="subunit">
    <text evidence="2">Interacts with ribosomal protein uL14 (rplN).</text>
</comment>